<evidence type="ECO:0000259" key="6">
    <source>
        <dbReference type="Pfam" id="PF07980"/>
    </source>
</evidence>
<evidence type="ECO:0000313" key="9">
    <source>
        <dbReference type="Proteomes" id="UP000249720"/>
    </source>
</evidence>
<comment type="subcellular location">
    <subcellularLocation>
        <location evidence="1">Cell outer membrane</location>
    </subcellularLocation>
</comment>
<comment type="caution">
    <text evidence="8">The sequence shown here is derived from an EMBL/GenBank/DDBJ whole genome shotgun (WGS) entry which is preliminary data.</text>
</comment>
<dbReference type="PROSITE" id="PS51257">
    <property type="entry name" value="PROKAR_LIPOPROTEIN"/>
    <property type="match status" value="1"/>
</dbReference>
<accession>A0A2W7SDA4</accession>
<dbReference type="InterPro" id="IPR033985">
    <property type="entry name" value="SusD-like_N"/>
</dbReference>
<dbReference type="InterPro" id="IPR012944">
    <property type="entry name" value="SusD_RagB_dom"/>
</dbReference>
<keyword evidence="9" id="KW-1185">Reference proteome</keyword>
<protein>
    <submittedName>
        <fullName evidence="8">SusD-like starch-binding protein associating with outer membrane</fullName>
    </submittedName>
</protein>
<evidence type="ECO:0000256" key="1">
    <source>
        <dbReference type="ARBA" id="ARBA00004442"/>
    </source>
</evidence>
<evidence type="ECO:0000313" key="8">
    <source>
        <dbReference type="EMBL" id="PZX60845.1"/>
    </source>
</evidence>
<dbReference type="AlphaFoldDB" id="A0A2W7SDA4"/>
<dbReference type="Gene3D" id="1.25.40.390">
    <property type="match status" value="1"/>
</dbReference>
<dbReference type="EMBL" id="QKZV01000008">
    <property type="protein sequence ID" value="PZX60845.1"/>
    <property type="molecule type" value="Genomic_DNA"/>
</dbReference>
<dbReference type="GO" id="GO:0009279">
    <property type="term" value="C:cell outer membrane"/>
    <property type="evidence" value="ECO:0007669"/>
    <property type="project" value="UniProtKB-SubCell"/>
</dbReference>
<keyword evidence="5" id="KW-0998">Cell outer membrane</keyword>
<keyword evidence="4" id="KW-0472">Membrane</keyword>
<dbReference type="RefSeq" id="WP_111296657.1">
    <property type="nucleotide sequence ID" value="NZ_QKZV01000008.1"/>
</dbReference>
<evidence type="ECO:0000256" key="5">
    <source>
        <dbReference type="ARBA" id="ARBA00023237"/>
    </source>
</evidence>
<reference evidence="8 9" key="1">
    <citation type="submission" date="2018-06" db="EMBL/GenBank/DDBJ databases">
        <title>Genomic Encyclopedia of Archaeal and Bacterial Type Strains, Phase II (KMG-II): from individual species to whole genera.</title>
        <authorList>
            <person name="Goeker M."/>
        </authorList>
    </citation>
    <scope>NUCLEOTIDE SEQUENCE [LARGE SCALE GENOMIC DNA]</scope>
    <source>
        <strain evidence="8 9">DSM 23241</strain>
    </source>
</reference>
<dbReference type="Pfam" id="PF14322">
    <property type="entry name" value="SusD-like_3"/>
    <property type="match status" value="1"/>
</dbReference>
<sequence>MKKYIINYQFSKLGLLFGILLFASCQKSFLDLKPYNASVLSDAIKSEADLNAAVNGLYASLRATDFYGRTFAVKGDLMADHAFLSSQNSGRYTGFNLYNMVVTDGYASNIWFNAYQAIKNANLIINSGLAITNDNISQLFSEAYAIRGMVYFDLCRNYALPYAKDPNGPGVPIVLSFNQNAKPARSSIKDVYAQAISDLNKAYSLAKFNQGTTMTFQSTGQSRTVNSSFCSKYAISGLLAKVYQHMGDWANAKNAALDVVNNGGFSLVPSTGLVNYWKGTTPRTDRVETMFEVTSDANNSVSDGTLANLYVPKPIGSYGDILATQDFYNSHSLTDVRRQLYNPSTRSGQLGIAYYITKYPIDPINYDDVKIVRYAEVLLILSEAYYNLNDPINALKYLNMVAMQRDPVFSGYTSTGPQILEDILTERGKELAWEGYRFWDFYRLQRSFVKPQAQDASNAIIQSITVTPTTLNIIFPIPKDEILVNPNITQNNGY</sequence>
<gene>
    <name evidence="8" type="ORF">LX80_02329</name>
</gene>
<feature type="domain" description="SusD-like N-terminal" evidence="7">
    <location>
        <begin position="29"/>
        <end position="205"/>
    </location>
</feature>
<dbReference type="Gene3D" id="1.25.40.900">
    <property type="match status" value="1"/>
</dbReference>
<dbReference type="Pfam" id="PF07980">
    <property type="entry name" value="SusD_RagB"/>
    <property type="match status" value="1"/>
</dbReference>
<evidence type="ECO:0000259" key="7">
    <source>
        <dbReference type="Pfam" id="PF14322"/>
    </source>
</evidence>
<dbReference type="Gene3D" id="2.20.20.130">
    <property type="match status" value="1"/>
</dbReference>
<evidence type="ECO:0000256" key="3">
    <source>
        <dbReference type="ARBA" id="ARBA00022729"/>
    </source>
</evidence>
<proteinExistence type="inferred from homology"/>
<dbReference type="InterPro" id="IPR011990">
    <property type="entry name" value="TPR-like_helical_dom_sf"/>
</dbReference>
<name>A0A2W7SDA4_9BACT</name>
<keyword evidence="3" id="KW-0732">Signal</keyword>
<dbReference type="SUPFAM" id="SSF48452">
    <property type="entry name" value="TPR-like"/>
    <property type="match status" value="1"/>
</dbReference>
<dbReference type="OrthoDB" id="1080118at2"/>
<organism evidence="8 9">
    <name type="scientific">Hydrotalea sandarakina</name>
    <dbReference type="NCBI Taxonomy" id="1004304"/>
    <lineage>
        <taxon>Bacteria</taxon>
        <taxon>Pseudomonadati</taxon>
        <taxon>Bacteroidota</taxon>
        <taxon>Chitinophagia</taxon>
        <taxon>Chitinophagales</taxon>
        <taxon>Chitinophagaceae</taxon>
        <taxon>Hydrotalea</taxon>
    </lineage>
</organism>
<evidence type="ECO:0000256" key="2">
    <source>
        <dbReference type="ARBA" id="ARBA00006275"/>
    </source>
</evidence>
<dbReference type="Proteomes" id="UP000249720">
    <property type="component" value="Unassembled WGS sequence"/>
</dbReference>
<evidence type="ECO:0000256" key="4">
    <source>
        <dbReference type="ARBA" id="ARBA00023136"/>
    </source>
</evidence>
<comment type="similarity">
    <text evidence="2">Belongs to the SusD family.</text>
</comment>
<feature type="domain" description="RagB/SusD" evidence="6">
    <location>
        <begin position="368"/>
        <end position="494"/>
    </location>
</feature>